<evidence type="ECO:0000256" key="1">
    <source>
        <dbReference type="ARBA" id="ARBA00022448"/>
    </source>
</evidence>
<dbReference type="InterPro" id="IPR051782">
    <property type="entry name" value="ABC_Transporter_VariousFunc"/>
</dbReference>
<keyword evidence="1" id="KW-0813">Transport</keyword>
<evidence type="ECO:0000259" key="4">
    <source>
        <dbReference type="PROSITE" id="PS50893"/>
    </source>
</evidence>
<accession>A0A4S3TKR4</accession>
<evidence type="ECO:0000256" key="2">
    <source>
        <dbReference type="ARBA" id="ARBA00022741"/>
    </source>
</evidence>
<comment type="caution">
    <text evidence="5">The sequence shown here is derived from an EMBL/GenBank/DDBJ whole genome shotgun (WGS) entry which is preliminary data.</text>
</comment>
<feature type="domain" description="ABC transporter" evidence="4">
    <location>
        <begin position="4"/>
        <end position="228"/>
    </location>
</feature>
<protein>
    <submittedName>
        <fullName evidence="5">ABC transporter ATP-binding protein</fullName>
    </submittedName>
</protein>
<dbReference type="RefSeq" id="WP_141464844.1">
    <property type="nucleotide sequence ID" value="NZ_RBZW01000027.1"/>
</dbReference>
<dbReference type="PROSITE" id="PS50893">
    <property type="entry name" value="ABC_TRANSPORTER_2"/>
    <property type="match status" value="1"/>
</dbReference>
<dbReference type="AlphaFoldDB" id="A0A4S3TKR4"/>
<evidence type="ECO:0000313" key="6">
    <source>
        <dbReference type="Proteomes" id="UP000318864"/>
    </source>
</evidence>
<dbReference type="Gene3D" id="3.40.50.300">
    <property type="entry name" value="P-loop containing nucleotide triphosphate hydrolases"/>
    <property type="match status" value="1"/>
</dbReference>
<proteinExistence type="predicted"/>
<sequence>MSLVSVDGVSKHFGTHVGVNDISFDLETGETAVVVGANGAGKSTLIRLLASLSRPTSGRLELDGTSLTDGNAAVRARLGVVTHATMLYDELTARENLRLHARLHGVDPKRCEQLLETVGLAERGGERVAGFSHGMSKRVSLARALVHDPDLLLFDEPYTGLDQTSLRRITSVLEGIDDRTVLVSTHDLARGFELADRLLFLNDGRLVGDLEARAVDDVEDVLEAYETRCRGRPGENQPADRTGIHR</sequence>
<dbReference type="SMART" id="SM00382">
    <property type="entry name" value="AAA"/>
    <property type="match status" value="1"/>
</dbReference>
<dbReference type="PROSITE" id="PS00211">
    <property type="entry name" value="ABC_TRANSPORTER_1"/>
    <property type="match status" value="1"/>
</dbReference>
<dbReference type="PANTHER" id="PTHR42939">
    <property type="entry name" value="ABC TRANSPORTER ATP-BINDING PROTEIN ALBC-RELATED"/>
    <property type="match status" value="1"/>
</dbReference>
<reference evidence="5 6" key="1">
    <citation type="submission" date="2018-10" db="EMBL/GenBank/DDBJ databases">
        <title>Natronolimnobius sp. XQ-INN 246 isolated from Inner Mongolia Autonomous Region of China.</title>
        <authorList>
            <person name="Xue Q."/>
        </authorList>
    </citation>
    <scope>NUCLEOTIDE SEQUENCE [LARGE SCALE GENOMIC DNA]</scope>
    <source>
        <strain evidence="5 6">XQ-INN 246</strain>
    </source>
</reference>
<dbReference type="Proteomes" id="UP000318864">
    <property type="component" value="Unassembled WGS sequence"/>
</dbReference>
<dbReference type="InterPro" id="IPR003593">
    <property type="entry name" value="AAA+_ATPase"/>
</dbReference>
<dbReference type="SUPFAM" id="SSF52540">
    <property type="entry name" value="P-loop containing nucleoside triphosphate hydrolases"/>
    <property type="match status" value="1"/>
</dbReference>
<dbReference type="Pfam" id="PF00005">
    <property type="entry name" value="ABC_tran"/>
    <property type="match status" value="1"/>
</dbReference>
<dbReference type="GO" id="GO:0005524">
    <property type="term" value="F:ATP binding"/>
    <property type="evidence" value="ECO:0007669"/>
    <property type="project" value="UniProtKB-KW"/>
</dbReference>
<dbReference type="EMBL" id="RBZW01000027">
    <property type="protein sequence ID" value="THE64734.1"/>
    <property type="molecule type" value="Genomic_DNA"/>
</dbReference>
<dbReference type="PANTHER" id="PTHR42939:SF1">
    <property type="entry name" value="ABC TRANSPORTER ATP-BINDING PROTEIN ALBC-RELATED"/>
    <property type="match status" value="1"/>
</dbReference>
<dbReference type="InterPro" id="IPR003439">
    <property type="entry name" value="ABC_transporter-like_ATP-bd"/>
</dbReference>
<dbReference type="OrthoDB" id="40048at2157"/>
<evidence type="ECO:0000256" key="3">
    <source>
        <dbReference type="ARBA" id="ARBA00022840"/>
    </source>
</evidence>
<dbReference type="InterPro" id="IPR017871">
    <property type="entry name" value="ABC_transporter-like_CS"/>
</dbReference>
<keyword evidence="3 5" id="KW-0067">ATP-binding</keyword>
<keyword evidence="6" id="KW-1185">Reference proteome</keyword>
<dbReference type="GO" id="GO:0016887">
    <property type="term" value="F:ATP hydrolysis activity"/>
    <property type="evidence" value="ECO:0007669"/>
    <property type="project" value="InterPro"/>
</dbReference>
<organism evidence="5 6">
    <name type="scientific">Salinadaptatus halalkaliphilus</name>
    <dbReference type="NCBI Taxonomy" id="2419781"/>
    <lineage>
        <taxon>Archaea</taxon>
        <taxon>Methanobacteriati</taxon>
        <taxon>Methanobacteriota</taxon>
        <taxon>Stenosarchaea group</taxon>
        <taxon>Halobacteria</taxon>
        <taxon>Halobacteriales</taxon>
        <taxon>Natrialbaceae</taxon>
        <taxon>Salinadaptatus</taxon>
    </lineage>
</organism>
<evidence type="ECO:0000313" key="5">
    <source>
        <dbReference type="EMBL" id="THE64734.1"/>
    </source>
</evidence>
<name>A0A4S3TKR4_9EURY</name>
<keyword evidence="2" id="KW-0547">Nucleotide-binding</keyword>
<gene>
    <name evidence="5" type="ORF">D8Y22_11530</name>
</gene>
<dbReference type="InterPro" id="IPR027417">
    <property type="entry name" value="P-loop_NTPase"/>
</dbReference>